<evidence type="ECO:0000313" key="9">
    <source>
        <dbReference type="Proteomes" id="UP000794436"/>
    </source>
</evidence>
<feature type="transmembrane region" description="Helical" evidence="6">
    <location>
        <begin position="83"/>
        <end position="102"/>
    </location>
</feature>
<dbReference type="PANTHER" id="PTHR30221">
    <property type="entry name" value="SMALL-CONDUCTANCE MECHANOSENSITIVE CHANNEL"/>
    <property type="match status" value="1"/>
</dbReference>
<evidence type="ECO:0000313" key="8">
    <source>
        <dbReference type="EMBL" id="TMW56376.1"/>
    </source>
</evidence>
<gene>
    <name evidence="8" type="ORF">Poli38472_006386</name>
</gene>
<dbReference type="Proteomes" id="UP000794436">
    <property type="component" value="Unassembled WGS sequence"/>
</dbReference>
<evidence type="ECO:0000256" key="3">
    <source>
        <dbReference type="ARBA" id="ARBA00022989"/>
    </source>
</evidence>
<dbReference type="EMBL" id="SPLM01000145">
    <property type="protein sequence ID" value="TMW56376.1"/>
    <property type="molecule type" value="Genomic_DNA"/>
</dbReference>
<dbReference type="Pfam" id="PF00924">
    <property type="entry name" value="MS_channel_2nd"/>
    <property type="match status" value="1"/>
</dbReference>
<dbReference type="InterPro" id="IPR006685">
    <property type="entry name" value="MscS_channel_2nd"/>
</dbReference>
<proteinExistence type="predicted"/>
<keyword evidence="4 6" id="KW-0472">Membrane</keyword>
<evidence type="ECO:0000259" key="7">
    <source>
        <dbReference type="Pfam" id="PF00924"/>
    </source>
</evidence>
<feature type="domain" description="Mechanosensitive ion channel MscS" evidence="7">
    <location>
        <begin position="175"/>
        <end position="232"/>
    </location>
</feature>
<dbReference type="InterPro" id="IPR010920">
    <property type="entry name" value="LSM_dom_sf"/>
</dbReference>
<reference evidence="8" key="1">
    <citation type="submission" date="2019-03" db="EMBL/GenBank/DDBJ databases">
        <title>Long read genome sequence of the mycoparasitic Pythium oligandrum ATCC 38472 isolated from sugarbeet rhizosphere.</title>
        <authorList>
            <person name="Gaulin E."/>
        </authorList>
    </citation>
    <scope>NUCLEOTIDE SEQUENCE</scope>
    <source>
        <strain evidence="8">ATCC 38472_TT</strain>
    </source>
</reference>
<evidence type="ECO:0000256" key="1">
    <source>
        <dbReference type="ARBA" id="ARBA00004370"/>
    </source>
</evidence>
<accession>A0A8K1C4I0</accession>
<feature type="transmembrane region" description="Helical" evidence="6">
    <location>
        <begin position="6"/>
        <end position="29"/>
    </location>
</feature>
<evidence type="ECO:0000256" key="6">
    <source>
        <dbReference type="SAM" id="Phobius"/>
    </source>
</evidence>
<protein>
    <recommendedName>
        <fullName evidence="7">Mechanosensitive ion channel MscS domain-containing protein</fullName>
    </recommendedName>
</protein>
<dbReference type="AlphaFoldDB" id="A0A8K1C4I0"/>
<name>A0A8K1C4I0_PYTOL</name>
<feature type="transmembrane region" description="Helical" evidence="6">
    <location>
        <begin position="123"/>
        <end position="147"/>
    </location>
</feature>
<dbReference type="OrthoDB" id="69854at2759"/>
<feature type="transmembrane region" description="Helical" evidence="6">
    <location>
        <begin position="50"/>
        <end position="71"/>
    </location>
</feature>
<comment type="caution">
    <text evidence="8">The sequence shown here is derived from an EMBL/GenBank/DDBJ whole genome shotgun (WGS) entry which is preliminary data.</text>
</comment>
<comment type="subcellular location">
    <subcellularLocation>
        <location evidence="1">Membrane</location>
    </subcellularLocation>
</comment>
<feature type="region of interest" description="Disordered" evidence="5">
    <location>
        <begin position="298"/>
        <end position="318"/>
    </location>
</feature>
<dbReference type="GO" id="GO:0008381">
    <property type="term" value="F:mechanosensitive monoatomic ion channel activity"/>
    <property type="evidence" value="ECO:0007669"/>
    <property type="project" value="InterPro"/>
</dbReference>
<keyword evidence="9" id="KW-1185">Reference proteome</keyword>
<dbReference type="InterPro" id="IPR045275">
    <property type="entry name" value="MscS_archaea/bacteria_type"/>
</dbReference>
<dbReference type="SUPFAM" id="SSF50182">
    <property type="entry name" value="Sm-like ribonucleoproteins"/>
    <property type="match status" value="1"/>
</dbReference>
<keyword evidence="3 6" id="KW-1133">Transmembrane helix</keyword>
<dbReference type="GO" id="GO:0016020">
    <property type="term" value="C:membrane"/>
    <property type="evidence" value="ECO:0007669"/>
    <property type="project" value="UniProtKB-SubCell"/>
</dbReference>
<evidence type="ECO:0000256" key="4">
    <source>
        <dbReference type="ARBA" id="ARBA00023136"/>
    </source>
</evidence>
<evidence type="ECO:0000256" key="5">
    <source>
        <dbReference type="SAM" id="MobiDB-lite"/>
    </source>
</evidence>
<organism evidence="8 9">
    <name type="scientific">Pythium oligandrum</name>
    <name type="common">Mycoparasitic fungus</name>
    <dbReference type="NCBI Taxonomy" id="41045"/>
    <lineage>
        <taxon>Eukaryota</taxon>
        <taxon>Sar</taxon>
        <taxon>Stramenopiles</taxon>
        <taxon>Oomycota</taxon>
        <taxon>Peronosporomycetes</taxon>
        <taxon>Pythiales</taxon>
        <taxon>Pythiaceae</taxon>
        <taxon>Pythium</taxon>
    </lineage>
</organism>
<sequence>MISLWRIGLAALAALGAYFLTQPVMEMLFNAVLRRTGKRYRWVGDIKRYLLGYLSWICFMGLLMLIVKYILEIDEKNDVSQAVVYVMAVPVVLGTFALRKVLTNFFIRRYKWDRGVHEADTKIFVVTEAIKFVCFALILVEIFYIFFASQSMAKFLLLEVFLGLEITLLLSGYTTLKNVSTGLFLIYAEPFRTGSFCRILNYYGMIERVSLARTILRRQDGSRVFVPNGVFADWQQTHENPTDAFFHELTIQLPTSTYSQDIRFLREDLFEMLAEYAAMVSDDLGRRASVYSSGDSVMTQSGARHSVSGGYRQSSVSSVDPRLPRKALQVTLSQLYRIKISMTIDRELFTSLEAAKTEINLAIITVCEKNEILPVTMK</sequence>
<dbReference type="InterPro" id="IPR023408">
    <property type="entry name" value="MscS_beta-dom_sf"/>
</dbReference>
<keyword evidence="2 6" id="KW-0812">Transmembrane</keyword>
<dbReference type="Gene3D" id="2.30.30.60">
    <property type="match status" value="1"/>
</dbReference>
<evidence type="ECO:0000256" key="2">
    <source>
        <dbReference type="ARBA" id="ARBA00022692"/>
    </source>
</evidence>
<dbReference type="PANTHER" id="PTHR30221:SF1">
    <property type="entry name" value="SMALL-CONDUCTANCE MECHANOSENSITIVE CHANNEL"/>
    <property type="match status" value="1"/>
</dbReference>